<comment type="caution">
    <text evidence="1">The sequence shown here is derived from an EMBL/GenBank/DDBJ whole genome shotgun (WGS) entry which is preliminary data.</text>
</comment>
<keyword evidence="2" id="KW-1185">Reference proteome</keyword>
<evidence type="ECO:0000313" key="1">
    <source>
        <dbReference type="EMBL" id="KAH9557929.1"/>
    </source>
</evidence>
<reference evidence="2" key="1">
    <citation type="journal article" date="2022" name="New Phytol.">
        <title>Phylogenomic structure and speciation in an emerging model: the Sphagnum magellanicum complex (Bryophyta).</title>
        <authorList>
            <person name="Shaw A.J."/>
            <person name="Piatkowski B."/>
            <person name="Duffy A.M."/>
            <person name="Aguero B."/>
            <person name="Imwattana K."/>
            <person name="Nieto-Lugilde M."/>
            <person name="Healey A."/>
            <person name="Weston D.J."/>
            <person name="Patel M.N."/>
            <person name="Schmutz J."/>
            <person name="Grimwood J."/>
            <person name="Yavitt J.B."/>
            <person name="Hassel K."/>
            <person name="Stenoien H.K."/>
            <person name="Flatberg K.I."/>
            <person name="Bickford C.P."/>
            <person name="Hicks K.A."/>
        </authorList>
    </citation>
    <scope>NUCLEOTIDE SEQUENCE [LARGE SCALE GENOMIC DNA]</scope>
</reference>
<name>A0ACB8HNV9_9BRYO</name>
<accession>A0ACB8HNV9</accession>
<protein>
    <submittedName>
        <fullName evidence="1">Uncharacterized protein</fullName>
    </submittedName>
</protein>
<organism evidence="1 2">
    <name type="scientific">Sphagnum magellanicum</name>
    <dbReference type="NCBI Taxonomy" id="128215"/>
    <lineage>
        <taxon>Eukaryota</taxon>
        <taxon>Viridiplantae</taxon>
        <taxon>Streptophyta</taxon>
        <taxon>Embryophyta</taxon>
        <taxon>Bryophyta</taxon>
        <taxon>Sphagnophytina</taxon>
        <taxon>Sphagnopsida</taxon>
        <taxon>Sphagnales</taxon>
        <taxon>Sphagnaceae</taxon>
        <taxon>Sphagnum</taxon>
    </lineage>
</organism>
<sequence>MLSLARSHRTKVARVEERSPRVFICFEQLLDDVYTTSEVHKLKESSSRFGIFFFFAFLQQKLVRTGAPQNPNFVGSPSHKHTLFCGCTLGGGGRGQQGQGAGLWDCKCCGMEGEKRGGGGAGVAGEVGGGVMLRKPTPSRPQVTVAMRGAYTSEATVAGVYRAIESPMSSMVSGFLADPEPEMDARSFSHLLAGAIAAPASGGDGGEDKGATADSGTGSPSLRVSSPGGASVGAGGSFADRLAARGAAHTAAGFASAEAAGGGGGVSMPHTSVQFRSLPPSRIPIPRSAGYLTIPPGLSPTTLFDASPVLLSNSQQSEPSPTTGTFPLAPAFFNSGSSKPILGMDPSKDRSADQGFVFKPFVKPVPQNSMSRLAGLSTFGAFQQQAHVLTEMQQAHAQQTLPSSSTLSASARVPLVSTAMSSGVPLNVSSSQVAQVQAHAMQQQQQQQQQNGPDSEQTSQGSEQDHQLPPTAMTVFPERPSEDGYNWRKYGQKQVKGSEYPRSYYKCTQANCPMKKKVERSHDGQVTEIVYKGDHNHSKPQPTRRLALSGGQVGAGFLSSVKNEGGGAEQDIMDSSRAGRLAPSLSFTLGGSGVLEPSSSSSSDDEGEEGSKLSVEDGDDDEPDSKRRRKDKKVKEVIPASRTIREPRVVVQTTSDVDILDDGYRWRKYGQKVVKGNPHPRSYYKCTNVGCIVRKHVERASTDVKAVITTYEGKHNHDVPAARNSGSDTLAQNTAPVIPAATSLQDQGARFGNRNFGQLPDDGSFKREKSAADVDSGMRVGMVAANGEVPVSASLGHSDLGDGRAVQARDAFNHRANFGARPKQEQPESTSQTSLIPSSM</sequence>
<proteinExistence type="predicted"/>
<evidence type="ECO:0000313" key="2">
    <source>
        <dbReference type="Proteomes" id="UP000828922"/>
    </source>
</evidence>
<gene>
    <name evidence="1" type="ORF">CY35_07G110800</name>
</gene>
<dbReference type="EMBL" id="CM038913">
    <property type="protein sequence ID" value="KAH9557929.1"/>
    <property type="molecule type" value="Genomic_DNA"/>
</dbReference>
<dbReference type="Proteomes" id="UP000828922">
    <property type="component" value="Linkage Group LG07"/>
</dbReference>